<evidence type="ECO:0000313" key="3">
    <source>
        <dbReference type="Proteomes" id="UP001623592"/>
    </source>
</evidence>
<proteinExistence type="predicted"/>
<name>A0ABW8TID9_9CLOT</name>
<organism evidence="2 3">
    <name type="scientific">Clostridium neuense</name>
    <dbReference type="NCBI Taxonomy" id="1728934"/>
    <lineage>
        <taxon>Bacteria</taxon>
        <taxon>Bacillati</taxon>
        <taxon>Bacillota</taxon>
        <taxon>Clostridia</taxon>
        <taxon>Eubacteriales</taxon>
        <taxon>Clostridiaceae</taxon>
        <taxon>Clostridium</taxon>
    </lineage>
</organism>
<evidence type="ECO:0000259" key="1">
    <source>
        <dbReference type="Pfam" id="PF14301"/>
    </source>
</evidence>
<feature type="domain" description="DUF4376" evidence="1">
    <location>
        <begin position="97"/>
        <end position="212"/>
    </location>
</feature>
<gene>
    <name evidence="2" type="ORF">ACJDT4_12460</name>
</gene>
<reference evidence="2 3" key="1">
    <citation type="submission" date="2024-11" db="EMBL/GenBank/DDBJ databases">
        <authorList>
            <person name="Heng Y.C."/>
            <person name="Lim A.C.H."/>
            <person name="Lee J.K.Y."/>
            <person name="Kittelmann S."/>
        </authorList>
    </citation>
    <scope>NUCLEOTIDE SEQUENCE [LARGE SCALE GENOMIC DNA]</scope>
    <source>
        <strain evidence="2 3">WILCCON 0114</strain>
    </source>
</reference>
<comment type="caution">
    <text evidence="2">The sequence shown here is derived from an EMBL/GenBank/DDBJ whole genome shotgun (WGS) entry which is preliminary data.</text>
</comment>
<dbReference type="RefSeq" id="WP_406787893.1">
    <property type="nucleotide sequence ID" value="NZ_JBJIAA010000009.1"/>
</dbReference>
<dbReference type="Proteomes" id="UP001623592">
    <property type="component" value="Unassembled WGS sequence"/>
</dbReference>
<protein>
    <recommendedName>
        <fullName evidence="1">DUF4376 domain-containing protein</fullName>
    </recommendedName>
</protein>
<dbReference type="Pfam" id="PF14301">
    <property type="entry name" value="DUF4376"/>
    <property type="match status" value="1"/>
</dbReference>
<sequence length="225" mass="24956">MQIGRKIYYLKSNGNIIVNTGECQGDARETTEDEDFKMYTVLQGLEQSAVGLIQLNYGQLTDKFISCTGYYVDITKNPIDTSAIVFSFTTPEATLDQVKQAKYTELSQACQNAITGGFTSTAYQNTSKVYDSTLEDQANITGNALSAVSKISGVAACANDKFYYRAHGEDFAEWTAEECLQLARDFKSFKEQQLIKNKELQAYVATLTTVEDVQKVTWNTAIPNA</sequence>
<keyword evidence="3" id="KW-1185">Reference proteome</keyword>
<dbReference type="EMBL" id="JBJIAA010000009">
    <property type="protein sequence ID" value="MFL0251240.1"/>
    <property type="molecule type" value="Genomic_DNA"/>
</dbReference>
<evidence type="ECO:0000313" key="2">
    <source>
        <dbReference type="EMBL" id="MFL0251240.1"/>
    </source>
</evidence>
<accession>A0ABW8TID9</accession>
<dbReference type="InterPro" id="IPR025484">
    <property type="entry name" value="DUF4376"/>
</dbReference>